<feature type="compositionally biased region" description="Basic residues" evidence="1">
    <location>
        <begin position="59"/>
        <end position="72"/>
    </location>
</feature>
<keyword evidence="3" id="KW-1185">Reference proteome</keyword>
<dbReference type="AlphaFoldDB" id="A0AAV2DE65"/>
<gene>
    <name evidence="2" type="ORF">LTRI10_LOCUS13876</name>
</gene>
<name>A0AAV2DE65_9ROSI</name>
<proteinExistence type="predicted"/>
<accession>A0AAV2DE65</accession>
<feature type="region of interest" description="Disordered" evidence="1">
    <location>
        <begin position="28"/>
        <end position="72"/>
    </location>
</feature>
<sequence>MVGKRRSWRRRGRWSLIENRDCRSAAASGLMFTDQESDAGGRRRRQDSGYDGGDWRSTGRSRSRMKRPVWVL</sequence>
<evidence type="ECO:0000313" key="2">
    <source>
        <dbReference type="EMBL" id="CAL1371835.1"/>
    </source>
</evidence>
<dbReference type="EMBL" id="OZ034815">
    <property type="protein sequence ID" value="CAL1371835.1"/>
    <property type="molecule type" value="Genomic_DNA"/>
</dbReference>
<dbReference type="Proteomes" id="UP001497516">
    <property type="component" value="Chromosome 2"/>
</dbReference>
<reference evidence="2 3" key="1">
    <citation type="submission" date="2024-04" db="EMBL/GenBank/DDBJ databases">
        <authorList>
            <person name="Fracassetti M."/>
        </authorList>
    </citation>
    <scope>NUCLEOTIDE SEQUENCE [LARGE SCALE GENOMIC DNA]</scope>
</reference>
<organism evidence="2 3">
    <name type="scientific">Linum trigynum</name>
    <dbReference type="NCBI Taxonomy" id="586398"/>
    <lineage>
        <taxon>Eukaryota</taxon>
        <taxon>Viridiplantae</taxon>
        <taxon>Streptophyta</taxon>
        <taxon>Embryophyta</taxon>
        <taxon>Tracheophyta</taxon>
        <taxon>Spermatophyta</taxon>
        <taxon>Magnoliopsida</taxon>
        <taxon>eudicotyledons</taxon>
        <taxon>Gunneridae</taxon>
        <taxon>Pentapetalae</taxon>
        <taxon>rosids</taxon>
        <taxon>fabids</taxon>
        <taxon>Malpighiales</taxon>
        <taxon>Linaceae</taxon>
        <taxon>Linum</taxon>
    </lineage>
</organism>
<evidence type="ECO:0000313" key="3">
    <source>
        <dbReference type="Proteomes" id="UP001497516"/>
    </source>
</evidence>
<evidence type="ECO:0000256" key="1">
    <source>
        <dbReference type="SAM" id="MobiDB-lite"/>
    </source>
</evidence>
<protein>
    <submittedName>
        <fullName evidence="2">Uncharacterized protein</fullName>
    </submittedName>
</protein>